<sequence length="226" mass="25639">MHLTDCFTELVAYVAHFLRTAALRHPPYGDIRREVDLLLAAAESNARRADIPRDEFELARFAVCAWIDEAVLSSSWNEKGLWLREQLQRLHHDTTEAGEEFFRRLDQLGLHQREVREVYYLCLALGFTGRYCKPGDEYQLDQIRTAQLKLLVGSSVGLPSLERTELFPDAWPAEAPPQAPPRRGARVSPLAAVCLAAPALLFVILFLVYRFTLAGVGDNFLRTVPY</sequence>
<dbReference type="InterPro" id="IPR038522">
    <property type="entry name" value="T4/T6SS_DotU_sf"/>
</dbReference>
<evidence type="ECO:0000256" key="1">
    <source>
        <dbReference type="SAM" id="Phobius"/>
    </source>
</evidence>
<reference evidence="3 4" key="1">
    <citation type="journal article" date="2015" name="Genome Announc.">
        <title>Complete Genome of Geobacter pickeringii G13T, a Metal-Reducing Isolate from Sedimentary Kaolin Deposits.</title>
        <authorList>
            <person name="Badalamenti J.P."/>
            <person name="Bond D.R."/>
        </authorList>
    </citation>
    <scope>NUCLEOTIDE SEQUENCE [LARGE SCALE GENOMIC DNA]</scope>
    <source>
        <strain evidence="3 4">G13</strain>
    </source>
</reference>
<feature type="transmembrane region" description="Helical" evidence="1">
    <location>
        <begin position="190"/>
        <end position="211"/>
    </location>
</feature>
<dbReference type="STRING" id="345632.GPICK_01970"/>
<dbReference type="InterPro" id="IPR017732">
    <property type="entry name" value="T4/T6SS_DotU"/>
</dbReference>
<keyword evidence="1" id="KW-1133">Transmembrane helix</keyword>
<dbReference type="PANTHER" id="PTHR38033:SF1">
    <property type="entry name" value="DOTU FAMILY TYPE IV_VI SECRETION SYSTEM PROTEIN"/>
    <property type="match status" value="1"/>
</dbReference>
<feature type="domain" description="Type IV / VI secretion system DotU" evidence="2">
    <location>
        <begin position="3"/>
        <end position="211"/>
    </location>
</feature>
<proteinExistence type="predicted"/>
<dbReference type="OrthoDB" id="345640at2"/>
<evidence type="ECO:0000313" key="4">
    <source>
        <dbReference type="Proteomes" id="UP000057609"/>
    </source>
</evidence>
<keyword evidence="1" id="KW-0472">Membrane</keyword>
<dbReference type="EMBL" id="CP009788">
    <property type="protein sequence ID" value="AJE02304.1"/>
    <property type="molecule type" value="Genomic_DNA"/>
</dbReference>
<dbReference type="NCBIfam" id="TIGR03349">
    <property type="entry name" value="IV_VI_DotU"/>
    <property type="match status" value="1"/>
</dbReference>
<dbReference type="KEGG" id="gpi:GPICK_01970"/>
<gene>
    <name evidence="3" type="ORF">GPICK_01970</name>
</gene>
<dbReference type="NCBIfam" id="NF038228">
    <property type="entry name" value="IcmH_DotU_IVB"/>
    <property type="match status" value="1"/>
</dbReference>
<dbReference type="Proteomes" id="UP000057609">
    <property type="component" value="Chromosome"/>
</dbReference>
<dbReference type="Pfam" id="PF09850">
    <property type="entry name" value="DotU"/>
    <property type="match status" value="1"/>
</dbReference>
<evidence type="ECO:0000313" key="3">
    <source>
        <dbReference type="EMBL" id="AJE02304.1"/>
    </source>
</evidence>
<dbReference type="PANTHER" id="PTHR38033">
    <property type="entry name" value="MEMBRANE PROTEIN-RELATED"/>
    <property type="match status" value="1"/>
</dbReference>
<evidence type="ECO:0000259" key="2">
    <source>
        <dbReference type="Pfam" id="PF09850"/>
    </source>
</evidence>
<accession>A0A0B5BBH0</accession>
<keyword evidence="1" id="KW-0812">Transmembrane</keyword>
<dbReference type="HOGENOM" id="CLU_071818_4_0_7"/>
<protein>
    <submittedName>
        <fullName evidence="3">Type VI secretion system protein ImpK</fullName>
    </submittedName>
</protein>
<keyword evidence="4" id="KW-1185">Reference proteome</keyword>
<organism evidence="3 4">
    <name type="scientific">Geobacter pickeringii</name>
    <dbReference type="NCBI Taxonomy" id="345632"/>
    <lineage>
        <taxon>Bacteria</taxon>
        <taxon>Pseudomonadati</taxon>
        <taxon>Thermodesulfobacteriota</taxon>
        <taxon>Desulfuromonadia</taxon>
        <taxon>Geobacterales</taxon>
        <taxon>Geobacteraceae</taxon>
        <taxon>Geobacter</taxon>
    </lineage>
</organism>
<dbReference type="Gene3D" id="1.25.40.590">
    <property type="entry name" value="Type IV / VI secretion system, DotU"/>
    <property type="match status" value="1"/>
</dbReference>
<dbReference type="AlphaFoldDB" id="A0A0B5BBH0"/>
<name>A0A0B5BBH0_9BACT</name>
<dbReference type="RefSeq" id="WP_039740068.1">
    <property type="nucleotide sequence ID" value="NZ_CP009788.1"/>
</dbReference>